<evidence type="ECO:0000313" key="2">
    <source>
        <dbReference type="Proteomes" id="UP000751518"/>
    </source>
</evidence>
<protein>
    <submittedName>
        <fullName evidence="1">Uncharacterized protein</fullName>
    </submittedName>
</protein>
<reference evidence="1" key="1">
    <citation type="submission" date="2020-04" db="EMBL/GenBank/DDBJ databases">
        <authorList>
            <person name="Zhang T."/>
        </authorList>
    </citation>
    <scope>NUCLEOTIDE SEQUENCE</scope>
    <source>
        <strain evidence="1">HKST-UBA03</strain>
    </source>
</reference>
<dbReference type="AlphaFoldDB" id="A0A955LL39"/>
<accession>A0A955LL39</accession>
<sequence>MGDGTTRLEVDEIQDSMGNIGYLVEVENPPDNLGEILPEWVGDDATTEEFTVYSFAKDGLPDTLRVE</sequence>
<dbReference type="Proteomes" id="UP000751518">
    <property type="component" value="Unassembled WGS sequence"/>
</dbReference>
<reference evidence="1" key="2">
    <citation type="journal article" date="2021" name="Microbiome">
        <title>Successional dynamics and alternative stable states in a saline activated sludge microbial community over 9 years.</title>
        <authorList>
            <person name="Wang Y."/>
            <person name="Ye J."/>
            <person name="Ju F."/>
            <person name="Liu L."/>
            <person name="Boyd J.A."/>
            <person name="Deng Y."/>
            <person name="Parks D.H."/>
            <person name="Jiang X."/>
            <person name="Yin X."/>
            <person name="Woodcroft B.J."/>
            <person name="Tyson G.W."/>
            <person name="Hugenholtz P."/>
            <person name="Polz M.F."/>
            <person name="Zhang T."/>
        </authorList>
    </citation>
    <scope>NUCLEOTIDE SEQUENCE</scope>
    <source>
        <strain evidence="1">HKST-UBA03</strain>
    </source>
</reference>
<gene>
    <name evidence="1" type="ORF">KC614_04020</name>
</gene>
<comment type="caution">
    <text evidence="1">The sequence shown here is derived from an EMBL/GenBank/DDBJ whole genome shotgun (WGS) entry which is preliminary data.</text>
</comment>
<dbReference type="EMBL" id="JAGQKZ010000041">
    <property type="protein sequence ID" value="MCA9392341.1"/>
    <property type="molecule type" value="Genomic_DNA"/>
</dbReference>
<evidence type="ECO:0000313" key="1">
    <source>
        <dbReference type="EMBL" id="MCA9392341.1"/>
    </source>
</evidence>
<proteinExistence type="predicted"/>
<organism evidence="1 2">
    <name type="scientific">candidate division WWE3 bacterium</name>
    <dbReference type="NCBI Taxonomy" id="2053526"/>
    <lineage>
        <taxon>Bacteria</taxon>
        <taxon>Katanobacteria</taxon>
    </lineage>
</organism>
<name>A0A955LL39_UNCKA</name>